<protein>
    <recommendedName>
        <fullName evidence="5">Ig-like domain-containing protein</fullName>
    </recommendedName>
</protein>
<feature type="transmembrane region" description="Helical" evidence="1">
    <location>
        <begin position="222"/>
        <end position="246"/>
    </location>
</feature>
<gene>
    <name evidence="3" type="ORF">KOW79_006891</name>
</gene>
<dbReference type="EMBL" id="JAHKSW010000007">
    <property type="protein sequence ID" value="KAG7330669.1"/>
    <property type="molecule type" value="Genomic_DNA"/>
</dbReference>
<evidence type="ECO:0008006" key="5">
    <source>
        <dbReference type="Google" id="ProtNLM"/>
    </source>
</evidence>
<evidence type="ECO:0000313" key="3">
    <source>
        <dbReference type="EMBL" id="KAG7330669.1"/>
    </source>
</evidence>
<keyword evidence="1" id="KW-0472">Membrane</keyword>
<name>A0A9D3NY40_9TELE</name>
<keyword evidence="1" id="KW-1133">Transmembrane helix</keyword>
<dbReference type="AlphaFoldDB" id="A0A9D3NY40"/>
<evidence type="ECO:0000313" key="4">
    <source>
        <dbReference type="Proteomes" id="UP000824219"/>
    </source>
</evidence>
<evidence type="ECO:0000256" key="2">
    <source>
        <dbReference type="SAM" id="SignalP"/>
    </source>
</evidence>
<feature type="chain" id="PRO_5038984855" description="Ig-like domain-containing protein" evidence="2">
    <location>
        <begin position="26"/>
        <end position="294"/>
    </location>
</feature>
<keyword evidence="2" id="KW-0732">Signal</keyword>
<evidence type="ECO:0000256" key="1">
    <source>
        <dbReference type="SAM" id="Phobius"/>
    </source>
</evidence>
<dbReference type="OrthoDB" id="8923826at2759"/>
<proteinExistence type="predicted"/>
<feature type="signal peptide" evidence="2">
    <location>
        <begin position="1"/>
        <end position="25"/>
    </location>
</feature>
<comment type="caution">
    <text evidence="3">The sequence shown here is derived from an EMBL/GenBank/DDBJ whole genome shotgun (WGS) entry which is preliminary data.</text>
</comment>
<organism evidence="3 4">
    <name type="scientific">Hemibagrus wyckioides</name>
    <dbReference type="NCBI Taxonomy" id="337641"/>
    <lineage>
        <taxon>Eukaryota</taxon>
        <taxon>Metazoa</taxon>
        <taxon>Chordata</taxon>
        <taxon>Craniata</taxon>
        <taxon>Vertebrata</taxon>
        <taxon>Euteleostomi</taxon>
        <taxon>Actinopterygii</taxon>
        <taxon>Neopterygii</taxon>
        <taxon>Teleostei</taxon>
        <taxon>Ostariophysi</taxon>
        <taxon>Siluriformes</taxon>
        <taxon>Bagridae</taxon>
        <taxon>Hemibagrus</taxon>
    </lineage>
</organism>
<keyword evidence="1" id="KW-0812">Transmembrane</keyword>
<accession>A0A9D3NY40</accession>
<keyword evidence="4" id="KW-1185">Reference proteome</keyword>
<sequence>MKSCRVPHLLLLFLFLIFITVPVSGVTVKVEFNQTAALPCEQTCSDEATWSLFTDPDYVVARCGQTSCRSAEGFKMSHGQYLKGDLTLTITAADYTKRNMYTCHCDGRDVNDVRLLIEPITSSVQINPGEDLQLDLHVSDQVEVICTGENSSSHGVQICRVDGGSLNCTDEYTPRTSLTNTLLTLRGVKSTDEGVYIVRDTEINENLHIYSVSVKDQQESALPAWVIVLIVVFLVVVVLLVIRFLCVKNQRMKEEIQFYQSPPIWIRKIWSWWIRNRNRSRSRSWFRKSLETYL</sequence>
<reference evidence="3 4" key="1">
    <citation type="submission" date="2021-06" db="EMBL/GenBank/DDBJ databases">
        <title>Chromosome-level genome assembly of the red-tail catfish (Hemibagrus wyckioides).</title>
        <authorList>
            <person name="Shao F."/>
        </authorList>
    </citation>
    <scope>NUCLEOTIDE SEQUENCE [LARGE SCALE GENOMIC DNA]</scope>
    <source>
        <strain evidence="3">EC202008001</strain>
        <tissue evidence="3">Blood</tissue>
    </source>
</reference>
<dbReference type="Proteomes" id="UP000824219">
    <property type="component" value="Linkage Group LG07"/>
</dbReference>